<dbReference type="InterPro" id="IPR000330">
    <property type="entry name" value="SNF2_N"/>
</dbReference>
<accession>A0A840Q724</accession>
<dbReference type="InterPro" id="IPR027417">
    <property type="entry name" value="P-loop_NTPase"/>
</dbReference>
<dbReference type="PROSITE" id="PS51192">
    <property type="entry name" value="HELICASE_ATP_BIND_1"/>
    <property type="match status" value="1"/>
</dbReference>
<dbReference type="PANTHER" id="PTHR45766">
    <property type="entry name" value="DNA ANNEALING HELICASE AND ENDONUCLEASE ZRANB3 FAMILY MEMBER"/>
    <property type="match status" value="1"/>
</dbReference>
<keyword evidence="8" id="KW-1185">Reference proteome</keyword>
<sequence length="955" mass="106436">MADEQVDGFAPGTIVEVRDEAWIVRSAERLKNSAWAVSCTGVSELVRDTDATFLTDLDQLRPLVPEKAEVVPDDSPQFRRTRLWLEAVLRKTAVPLHDERLIVSHRMLLDELGYQRRAVAQALSRTNLRTRILIADAVGLGKTLEIGMLLAELARRGRAERILVVTPRHVLEQMQHELWTRFAIPLVRLDSDGIKRVRQELPASRNPFTYYRKVIVSVDTLKSGQYRAHLEKHHWDAVVIDESHNLTNTGTLNNELARVLAPRTDALVLASATPHNGKPESFAELVSLLDATAISDRSDYQVEDIAHLFVRRHRHSADVADEVGKDWAERPEPKVLAIPANSAEEKIINELTDSWLYPEPGRSPLEGTNNTLFPWTLAKAALSSTAALRETIANRRQSKKRTEAELSSLDTLGKLAAEAQATGESKLTELVGYLGKIGVGSKSETRVVLFSERLATLRWLLQELPNALRMPVEAFAMLHGGLPDDKQQAVVEQFKLADSPVRVLVAGDVASEGVNLHAHCHNLVHVDIPWSLIRIEQRNGRIDRYGQKYPPQITALALTSTNDRFTGDVRVLTKLLDKEHAAHQALGDAATLLNLHSVTKEEQAVAEALAKGRDIEEVVPDLSDDVDEWDFFHQLMAQGDQRAPDDVEVDDGHNLFRTDLDFLREALREVYPNPAEPVGRGGVAWEESDDGSWVRLTPPPDLKRRFRALPQSYRTERKVTERLVLATDKPSAEDSLKRARDHKESGTLWPEAHFLGPLHPVLDWACDRALARFERNQVPLVVGDVELPTVLVQGTLTNARGQVVSCTNWAFGFVDDDPRSGPIGSSDALEILEDAGIRDGGINAGYDLDPSDWQWLVPKGVAAMRAHLQRILVEQGRQLAAPVWEAEARLERWEADSRRIAEGRDAGPRTRMLKQIDAVVRGAKTSLESLRAVGKPGVRVLAVIAPRQDVQEGVR</sequence>
<dbReference type="GO" id="GO:0005524">
    <property type="term" value="F:ATP binding"/>
    <property type="evidence" value="ECO:0007669"/>
    <property type="project" value="UniProtKB-KW"/>
</dbReference>
<dbReference type="AlphaFoldDB" id="A0A840Q724"/>
<feature type="domain" description="Helicase C-terminal" evidence="6">
    <location>
        <begin position="426"/>
        <end position="599"/>
    </location>
</feature>
<keyword evidence="2" id="KW-0378">Hydrolase</keyword>
<dbReference type="Gene3D" id="3.40.50.10810">
    <property type="entry name" value="Tandem AAA-ATPase domain"/>
    <property type="match status" value="1"/>
</dbReference>
<feature type="domain" description="Helicase ATP-binding" evidence="5">
    <location>
        <begin position="123"/>
        <end position="292"/>
    </location>
</feature>
<dbReference type="SMART" id="SM00487">
    <property type="entry name" value="DEXDc"/>
    <property type="match status" value="1"/>
</dbReference>
<dbReference type="RefSeq" id="WP_246470774.1">
    <property type="nucleotide sequence ID" value="NZ_JACHIW010000001.1"/>
</dbReference>
<evidence type="ECO:0000256" key="2">
    <source>
        <dbReference type="ARBA" id="ARBA00022801"/>
    </source>
</evidence>
<comment type="caution">
    <text evidence="7">The sequence shown here is derived from an EMBL/GenBank/DDBJ whole genome shotgun (WGS) entry which is preliminary data.</text>
</comment>
<evidence type="ECO:0000256" key="1">
    <source>
        <dbReference type="ARBA" id="ARBA00022741"/>
    </source>
</evidence>
<keyword evidence="1" id="KW-0547">Nucleotide-binding</keyword>
<dbReference type="InterPro" id="IPR049730">
    <property type="entry name" value="SNF2/RAD54-like_C"/>
</dbReference>
<dbReference type="SUPFAM" id="SSF52540">
    <property type="entry name" value="P-loop containing nucleoside triphosphate hydrolases"/>
    <property type="match status" value="2"/>
</dbReference>
<reference evidence="7 8" key="1">
    <citation type="submission" date="2020-08" db="EMBL/GenBank/DDBJ databases">
        <title>Sequencing the genomes of 1000 actinobacteria strains.</title>
        <authorList>
            <person name="Klenk H.-P."/>
        </authorList>
    </citation>
    <scope>NUCLEOTIDE SEQUENCE [LARGE SCALE GENOMIC DNA]</scope>
    <source>
        <strain evidence="7 8">DSM 45584</strain>
    </source>
</reference>
<evidence type="ECO:0000313" key="8">
    <source>
        <dbReference type="Proteomes" id="UP000584374"/>
    </source>
</evidence>
<dbReference type="Gene3D" id="3.40.50.300">
    <property type="entry name" value="P-loop containing nucleotide triphosphate hydrolases"/>
    <property type="match status" value="1"/>
</dbReference>
<dbReference type="InterPro" id="IPR038718">
    <property type="entry name" value="SNF2-like_sf"/>
</dbReference>
<dbReference type="CDD" id="cd18011">
    <property type="entry name" value="DEXDc_RapA"/>
    <property type="match status" value="1"/>
</dbReference>
<evidence type="ECO:0000259" key="5">
    <source>
        <dbReference type="PROSITE" id="PS51192"/>
    </source>
</evidence>
<name>A0A840Q724_9PSEU</name>
<evidence type="ECO:0000256" key="3">
    <source>
        <dbReference type="ARBA" id="ARBA00022806"/>
    </source>
</evidence>
<dbReference type="GO" id="GO:0004386">
    <property type="term" value="F:helicase activity"/>
    <property type="evidence" value="ECO:0007669"/>
    <property type="project" value="UniProtKB-KW"/>
</dbReference>
<keyword evidence="3 7" id="KW-0347">Helicase</keyword>
<gene>
    <name evidence="7" type="ORF">BJ970_001739</name>
</gene>
<dbReference type="EMBL" id="JACHIW010000001">
    <property type="protein sequence ID" value="MBB5154205.1"/>
    <property type="molecule type" value="Genomic_DNA"/>
</dbReference>
<keyword evidence="4" id="KW-0067">ATP-binding</keyword>
<dbReference type="InterPro" id="IPR001650">
    <property type="entry name" value="Helicase_C-like"/>
</dbReference>
<evidence type="ECO:0000313" key="7">
    <source>
        <dbReference type="EMBL" id="MBB5154205.1"/>
    </source>
</evidence>
<evidence type="ECO:0000259" key="6">
    <source>
        <dbReference type="PROSITE" id="PS51194"/>
    </source>
</evidence>
<proteinExistence type="predicted"/>
<dbReference type="PROSITE" id="PS51194">
    <property type="entry name" value="HELICASE_CTER"/>
    <property type="match status" value="1"/>
</dbReference>
<protein>
    <submittedName>
        <fullName evidence="7">Superfamily II DNA or RNA helicase</fullName>
    </submittedName>
</protein>
<dbReference type="Pfam" id="PF00176">
    <property type="entry name" value="SNF2-rel_dom"/>
    <property type="match status" value="1"/>
</dbReference>
<dbReference type="InterPro" id="IPR057342">
    <property type="entry name" value="DEXDc_RapA"/>
</dbReference>
<dbReference type="Pfam" id="PF00271">
    <property type="entry name" value="Helicase_C"/>
    <property type="match status" value="1"/>
</dbReference>
<organism evidence="7 8">
    <name type="scientific">Saccharopolyspora phatthalungensis</name>
    <dbReference type="NCBI Taxonomy" id="664693"/>
    <lineage>
        <taxon>Bacteria</taxon>
        <taxon>Bacillati</taxon>
        <taxon>Actinomycetota</taxon>
        <taxon>Actinomycetes</taxon>
        <taxon>Pseudonocardiales</taxon>
        <taxon>Pseudonocardiaceae</taxon>
        <taxon>Saccharopolyspora</taxon>
    </lineage>
</organism>
<dbReference type="CDD" id="cd18793">
    <property type="entry name" value="SF2_C_SNF"/>
    <property type="match status" value="1"/>
</dbReference>
<dbReference type="PANTHER" id="PTHR45766:SF6">
    <property type="entry name" value="SWI_SNF-RELATED MATRIX-ASSOCIATED ACTIN-DEPENDENT REGULATOR OF CHROMATIN SUBFAMILY A-LIKE PROTEIN 1"/>
    <property type="match status" value="1"/>
</dbReference>
<evidence type="ECO:0000256" key="4">
    <source>
        <dbReference type="ARBA" id="ARBA00022840"/>
    </source>
</evidence>
<dbReference type="SMART" id="SM00490">
    <property type="entry name" value="HELICc"/>
    <property type="match status" value="1"/>
</dbReference>
<dbReference type="GO" id="GO:0016787">
    <property type="term" value="F:hydrolase activity"/>
    <property type="evidence" value="ECO:0007669"/>
    <property type="project" value="UniProtKB-KW"/>
</dbReference>
<dbReference type="Proteomes" id="UP000584374">
    <property type="component" value="Unassembled WGS sequence"/>
</dbReference>
<dbReference type="InterPro" id="IPR014001">
    <property type="entry name" value="Helicase_ATP-bd"/>
</dbReference>